<evidence type="ECO:0000256" key="1">
    <source>
        <dbReference type="ARBA" id="ARBA00004651"/>
    </source>
</evidence>
<feature type="transmembrane region" description="Helical" evidence="8">
    <location>
        <begin position="18"/>
        <end position="35"/>
    </location>
</feature>
<organism evidence="9 10">
    <name type="scientific">Trichlorobacter ammonificans</name>
    <dbReference type="NCBI Taxonomy" id="2916410"/>
    <lineage>
        <taxon>Bacteria</taxon>
        <taxon>Pseudomonadati</taxon>
        <taxon>Thermodesulfobacteriota</taxon>
        <taxon>Desulfuromonadia</taxon>
        <taxon>Geobacterales</taxon>
        <taxon>Geobacteraceae</taxon>
        <taxon>Trichlorobacter</taxon>
    </lineage>
</organism>
<comment type="subcellular location">
    <subcellularLocation>
        <location evidence="1">Cell membrane</location>
        <topology evidence="1">Multi-pass membrane protein</topology>
    </subcellularLocation>
</comment>
<name>A0ABM9D7Y8_9BACT</name>
<keyword evidence="5 8" id="KW-0812">Transmembrane</keyword>
<feature type="transmembrane region" description="Helical" evidence="8">
    <location>
        <begin position="213"/>
        <end position="233"/>
    </location>
</feature>
<feature type="transmembrane region" description="Helical" evidence="8">
    <location>
        <begin position="245"/>
        <end position="271"/>
    </location>
</feature>
<evidence type="ECO:0000256" key="3">
    <source>
        <dbReference type="ARBA" id="ARBA00022448"/>
    </source>
</evidence>
<accession>A0ABM9D7Y8</accession>
<evidence type="ECO:0000313" key="10">
    <source>
        <dbReference type="Proteomes" id="UP001295463"/>
    </source>
</evidence>
<dbReference type="Pfam" id="PF01594">
    <property type="entry name" value="AI-2E_transport"/>
    <property type="match status" value="1"/>
</dbReference>
<keyword evidence="4" id="KW-1003">Cell membrane</keyword>
<evidence type="ECO:0000256" key="4">
    <source>
        <dbReference type="ARBA" id="ARBA00022475"/>
    </source>
</evidence>
<keyword evidence="3" id="KW-0813">Transport</keyword>
<feature type="transmembrane region" description="Helical" evidence="8">
    <location>
        <begin position="309"/>
        <end position="333"/>
    </location>
</feature>
<feature type="transmembrane region" description="Helical" evidence="8">
    <location>
        <begin position="278"/>
        <end position="297"/>
    </location>
</feature>
<protein>
    <submittedName>
        <fullName evidence="9">Permease</fullName>
    </submittedName>
</protein>
<dbReference type="InterPro" id="IPR002549">
    <property type="entry name" value="AI-2E-like"/>
</dbReference>
<feature type="transmembrane region" description="Helical" evidence="8">
    <location>
        <begin position="71"/>
        <end position="94"/>
    </location>
</feature>
<dbReference type="PANTHER" id="PTHR21716:SF53">
    <property type="entry name" value="PERMEASE PERM-RELATED"/>
    <property type="match status" value="1"/>
</dbReference>
<dbReference type="Proteomes" id="UP001295463">
    <property type="component" value="Chromosome"/>
</dbReference>
<keyword evidence="7 8" id="KW-0472">Membrane</keyword>
<evidence type="ECO:0000256" key="5">
    <source>
        <dbReference type="ARBA" id="ARBA00022692"/>
    </source>
</evidence>
<keyword evidence="10" id="KW-1185">Reference proteome</keyword>
<gene>
    <name evidence="9" type="ORF">GEAMG1_0685</name>
</gene>
<dbReference type="EMBL" id="OW150024">
    <property type="protein sequence ID" value="CAH2030497.1"/>
    <property type="molecule type" value="Genomic_DNA"/>
</dbReference>
<comment type="similarity">
    <text evidence="2">Belongs to the autoinducer-2 exporter (AI-2E) (TC 2.A.86) family.</text>
</comment>
<evidence type="ECO:0000256" key="2">
    <source>
        <dbReference type="ARBA" id="ARBA00009773"/>
    </source>
</evidence>
<dbReference type="RefSeq" id="WP_305731432.1">
    <property type="nucleotide sequence ID" value="NZ_OW150024.1"/>
</dbReference>
<proteinExistence type="inferred from homology"/>
<dbReference type="PANTHER" id="PTHR21716">
    <property type="entry name" value="TRANSMEMBRANE PROTEIN"/>
    <property type="match status" value="1"/>
</dbReference>
<feature type="transmembrane region" description="Helical" evidence="8">
    <location>
        <begin position="41"/>
        <end position="59"/>
    </location>
</feature>
<evidence type="ECO:0000256" key="8">
    <source>
        <dbReference type="SAM" id="Phobius"/>
    </source>
</evidence>
<evidence type="ECO:0000256" key="7">
    <source>
        <dbReference type="ARBA" id="ARBA00023136"/>
    </source>
</evidence>
<feature type="transmembrane region" description="Helical" evidence="8">
    <location>
        <begin position="159"/>
        <end position="179"/>
    </location>
</feature>
<reference evidence="9 10" key="1">
    <citation type="submission" date="2022-03" db="EMBL/GenBank/DDBJ databases">
        <authorList>
            <person name="Koch H."/>
        </authorList>
    </citation>
    <scope>NUCLEOTIDE SEQUENCE [LARGE SCALE GENOMIC DNA]</scope>
    <source>
        <strain evidence="9 10">G1</strain>
    </source>
</reference>
<evidence type="ECO:0000256" key="6">
    <source>
        <dbReference type="ARBA" id="ARBA00022989"/>
    </source>
</evidence>
<evidence type="ECO:0000313" key="9">
    <source>
        <dbReference type="EMBL" id="CAH2030497.1"/>
    </source>
</evidence>
<sequence>MSPLEPFTSQRSGSHTRLIAAIMLVAVIVLIGYGLRHTISSFLLSFVIAYLLDPLVVQLEVRRFRRIHAIILVYLVLGVLTVFCLTFLVPMLTINWHNLVQNLPDYLQRLKLLLADWQAHLPAQYGSEEIRWLTDKLTGNVDTMLQAISAWFYDFAGGVAFNVFNILLSPVLVFFMLYYKGRISETLESWIPPRRRPLVLTISNEVNDSIGGYVRGQVLVSIMVALVLIPPLYLLDIPSPILCGLFAGAASVLPFIGVVLALLPALLLAWLKFGTGAILFKVLLVFSIVYFLEGYLIKPLVFKKSMNLNPLLSIIVVMAFGELMGFWGVLLALPLTAAIKIAWEHWLSGDFDRIPGEDA</sequence>
<keyword evidence="6 8" id="KW-1133">Transmembrane helix</keyword>